<comment type="caution">
    <text evidence="2">The sequence shown here is derived from an EMBL/GenBank/DDBJ whole genome shotgun (WGS) entry which is preliminary data.</text>
</comment>
<feature type="region of interest" description="Disordered" evidence="1">
    <location>
        <begin position="251"/>
        <end position="284"/>
    </location>
</feature>
<feature type="compositionally biased region" description="Polar residues" evidence="1">
    <location>
        <begin position="412"/>
        <end position="422"/>
    </location>
</feature>
<feature type="compositionally biased region" description="Basic and acidic residues" evidence="1">
    <location>
        <begin position="523"/>
        <end position="545"/>
    </location>
</feature>
<feature type="compositionally biased region" description="Polar residues" evidence="1">
    <location>
        <begin position="254"/>
        <end position="278"/>
    </location>
</feature>
<feature type="compositionally biased region" description="Polar residues" evidence="1">
    <location>
        <begin position="327"/>
        <end position="337"/>
    </location>
</feature>
<gene>
    <name evidence="2" type="ORF">BJ875DRAFT_444486</name>
</gene>
<keyword evidence="3" id="KW-1185">Reference proteome</keyword>
<reference evidence="2" key="1">
    <citation type="journal article" date="2021" name="IMA Fungus">
        <title>Genomic characterization of three marine fungi, including Emericellopsis atlantica sp. nov. with signatures of a generalist lifestyle and marine biomass degradation.</title>
        <authorList>
            <person name="Hagestad O.C."/>
            <person name="Hou L."/>
            <person name="Andersen J.H."/>
            <person name="Hansen E.H."/>
            <person name="Altermark B."/>
            <person name="Li C."/>
            <person name="Kuhnert E."/>
            <person name="Cox R.J."/>
            <person name="Crous P.W."/>
            <person name="Spatafora J.W."/>
            <person name="Lail K."/>
            <person name="Amirebrahimi M."/>
            <person name="Lipzen A."/>
            <person name="Pangilinan J."/>
            <person name="Andreopoulos W."/>
            <person name="Hayes R.D."/>
            <person name="Ng V."/>
            <person name="Grigoriev I.V."/>
            <person name="Jackson S.A."/>
            <person name="Sutton T.D.S."/>
            <person name="Dobson A.D.W."/>
            <person name="Rama T."/>
        </authorList>
    </citation>
    <scope>NUCLEOTIDE SEQUENCE</scope>
    <source>
        <strain evidence="2">TRa018bII</strain>
    </source>
</reference>
<sequence>MVSYFEENKLRKERIELCLKDISQLNELSVESRQQKKVKFGMVPIEKQPPTSYTYKLVLRNGEKDLATCREMNREWTVNSEPYFTKYCIIPLNAYFYPLGDTKHESISRPLASIPRMEHFLSSPLSRHHAGKIFDNPHDKYLLKPTPIKDSTASPAHSSRNSPLAHLHSTYHPHVEFLKEVSSIDSQQDMITMSPHQDHAGKSSQSSLILISSKMCHDSSTMKRIPFPKHIDSKKMDRVALACRSTSKELQHRLSISSDGSTNPSMTDDPFASSTSEISNEDHDDYDKAAAELWDEWWAPVKDTLKLRSSFYQMKSGTRSAHHLRTQNDTLSPYNRNFGVSSLSDQGLSKDPLTEVHRTAAIQNSRARYQRRSQTNLHPSHENQDHPQYTAFPPLVPPKPPGYRCSPHTSHKSWPTRSSSGPARSRAYTAPSHPHTKPPNPHANTVRNPSNLSFCTSATTPEPNSRQTSASSGSPLYTHTATSSPTQPLMQMMSLEKSVFEDDEDGDDEGKGGFVRMMESKLHIRSGSDGDTSKEKQVEGVDKKGRNGSLMLKARTALKDVFRGRKSVG</sequence>
<feature type="compositionally biased region" description="Polar residues" evidence="1">
    <location>
        <begin position="442"/>
        <end position="488"/>
    </location>
</feature>
<feature type="region of interest" description="Disordered" evidence="1">
    <location>
        <begin position="361"/>
        <end position="488"/>
    </location>
</feature>
<dbReference type="Proteomes" id="UP000824998">
    <property type="component" value="Unassembled WGS sequence"/>
</dbReference>
<name>A0A9P7YC35_9HELO</name>
<proteinExistence type="predicted"/>
<dbReference type="AlphaFoldDB" id="A0A9P7YC35"/>
<feature type="region of interest" description="Disordered" evidence="1">
    <location>
        <begin position="523"/>
        <end position="547"/>
    </location>
</feature>
<protein>
    <submittedName>
        <fullName evidence="2">Uncharacterized protein</fullName>
    </submittedName>
</protein>
<evidence type="ECO:0000256" key="1">
    <source>
        <dbReference type="SAM" id="MobiDB-lite"/>
    </source>
</evidence>
<dbReference type="EMBL" id="MU251630">
    <property type="protein sequence ID" value="KAG9230989.1"/>
    <property type="molecule type" value="Genomic_DNA"/>
</dbReference>
<evidence type="ECO:0000313" key="3">
    <source>
        <dbReference type="Proteomes" id="UP000824998"/>
    </source>
</evidence>
<feature type="compositionally biased region" description="Polar residues" evidence="1">
    <location>
        <begin position="361"/>
        <end position="378"/>
    </location>
</feature>
<evidence type="ECO:0000313" key="2">
    <source>
        <dbReference type="EMBL" id="KAG9230989.1"/>
    </source>
</evidence>
<feature type="region of interest" description="Disordered" evidence="1">
    <location>
        <begin position="316"/>
        <end position="337"/>
    </location>
</feature>
<organism evidence="2 3">
    <name type="scientific">Amylocarpus encephaloides</name>
    <dbReference type="NCBI Taxonomy" id="45428"/>
    <lineage>
        <taxon>Eukaryota</taxon>
        <taxon>Fungi</taxon>
        <taxon>Dikarya</taxon>
        <taxon>Ascomycota</taxon>
        <taxon>Pezizomycotina</taxon>
        <taxon>Leotiomycetes</taxon>
        <taxon>Helotiales</taxon>
        <taxon>Helotiales incertae sedis</taxon>
        <taxon>Amylocarpus</taxon>
    </lineage>
</organism>
<dbReference type="OrthoDB" id="3565304at2759"/>
<accession>A0A9P7YC35</accession>